<dbReference type="GO" id="GO:0016614">
    <property type="term" value="F:oxidoreductase activity, acting on CH-OH group of donors"/>
    <property type="evidence" value="ECO:0007669"/>
    <property type="project" value="InterPro"/>
</dbReference>
<reference evidence="9" key="1">
    <citation type="submission" date="2015-09" db="EMBL/GenBank/DDBJ databases">
        <authorList>
            <person name="Bertelli C."/>
        </authorList>
    </citation>
    <scope>NUCLEOTIDE SEQUENCE [LARGE SCALE GENOMIC DNA]</scope>
    <source>
        <strain evidence="9">KNic</strain>
    </source>
</reference>
<evidence type="ECO:0000256" key="5">
    <source>
        <dbReference type="ARBA" id="ARBA00023002"/>
    </source>
</evidence>
<proteinExistence type="inferred from homology"/>
<evidence type="ECO:0000256" key="3">
    <source>
        <dbReference type="ARBA" id="ARBA00022630"/>
    </source>
</evidence>
<dbReference type="InterPro" id="IPR051473">
    <property type="entry name" value="P2Ox-like"/>
</dbReference>
<dbReference type="PATRIC" id="fig|389348.3.peg.1620"/>
<sequence length="483" mass="54916">MITTINDYLNSTLPKVKLCIVGTGAAGLELATQLENSFDSILLIDSGFETFDWHTQKLAHFQQKGMVIRSVDPNHPLNLEIAREQQTHLRQYGGTLNIWGGKWKALDPIDFSPKLYLQETGWPITYEELHPYYHAIAEDYDIADLIWLNNHPNELPSTISQLPCFYPSIDLLECIPTNSSVKFHKRLKDSSSITAVLGASAVNILLSENLKHVTKLNVRSLNGDEWTVQAELFVLACGSIETTKLLLSSNSQLEKGIGNQTDWVGRNLLDHPKGYVGMLFPYDLKDITEARTFFESRNKILEIGIALHPNLLREWELPNHCMNIFPRLHGSKLAYAVKIYLEQLPNRESRLFLTNDRDTLNMPVACLDWKFRELDKTCFKRFIEKMTDLLDSNRIGRLVTNPDYEELTFLRDASHQMGTTRMAMYSTNGVVDPNCKIFGVDNLYLMSSSVFPMAGNANPTLTILALARRLASHLKQEQKKQAN</sequence>
<name>A0A0U5JEN9_9BACT</name>
<keyword evidence="4" id="KW-0274">FAD</keyword>
<dbReference type="PANTHER" id="PTHR42784:SF1">
    <property type="entry name" value="PYRANOSE 2-OXIDASE"/>
    <property type="match status" value="1"/>
</dbReference>
<protein>
    <submittedName>
        <fullName evidence="8">Uncharacterized protein</fullName>
    </submittedName>
</protein>
<dbReference type="PANTHER" id="PTHR42784">
    <property type="entry name" value="PYRANOSE 2-OXIDASE"/>
    <property type="match status" value="1"/>
</dbReference>
<dbReference type="AlphaFoldDB" id="A0A0U5JEN9"/>
<organism evidence="8 9">
    <name type="scientific">Candidatus Protochlamydia naegleriophila</name>
    <dbReference type="NCBI Taxonomy" id="389348"/>
    <lineage>
        <taxon>Bacteria</taxon>
        <taxon>Pseudomonadati</taxon>
        <taxon>Chlamydiota</taxon>
        <taxon>Chlamydiia</taxon>
        <taxon>Parachlamydiales</taxon>
        <taxon>Parachlamydiaceae</taxon>
        <taxon>Candidatus Protochlamydia</taxon>
    </lineage>
</organism>
<dbReference type="Pfam" id="PF05199">
    <property type="entry name" value="GMC_oxred_C"/>
    <property type="match status" value="1"/>
</dbReference>
<keyword evidence="5" id="KW-0560">Oxidoreductase</keyword>
<dbReference type="Proteomes" id="UP000069902">
    <property type="component" value="Chromosome cPNK"/>
</dbReference>
<evidence type="ECO:0000256" key="2">
    <source>
        <dbReference type="ARBA" id="ARBA00010790"/>
    </source>
</evidence>
<evidence type="ECO:0000259" key="7">
    <source>
        <dbReference type="Pfam" id="PF05199"/>
    </source>
</evidence>
<keyword evidence="9" id="KW-1185">Reference proteome</keyword>
<dbReference type="InterPro" id="IPR036188">
    <property type="entry name" value="FAD/NAD-bd_sf"/>
</dbReference>
<comment type="similarity">
    <text evidence="2">Belongs to the GMC oxidoreductase family.</text>
</comment>
<evidence type="ECO:0000259" key="6">
    <source>
        <dbReference type="Pfam" id="PF00732"/>
    </source>
</evidence>
<feature type="domain" description="Glucose-methanol-choline oxidoreductase N-terminal" evidence="6">
    <location>
        <begin position="196"/>
        <end position="272"/>
    </location>
</feature>
<dbReference type="Gene3D" id="3.50.50.60">
    <property type="entry name" value="FAD/NAD(P)-binding domain"/>
    <property type="match status" value="2"/>
</dbReference>
<evidence type="ECO:0000256" key="1">
    <source>
        <dbReference type="ARBA" id="ARBA00001974"/>
    </source>
</evidence>
<gene>
    <name evidence="8" type="ORF">PNK_1446</name>
</gene>
<feature type="domain" description="Glucose-methanol-choline oxidoreductase C-terminal" evidence="7">
    <location>
        <begin position="345"/>
        <end position="467"/>
    </location>
</feature>
<dbReference type="KEGG" id="pnl:PNK_1446"/>
<evidence type="ECO:0000313" key="9">
    <source>
        <dbReference type="Proteomes" id="UP000069902"/>
    </source>
</evidence>
<dbReference type="InterPro" id="IPR000172">
    <property type="entry name" value="GMC_OxRdtase_N"/>
</dbReference>
<evidence type="ECO:0000256" key="4">
    <source>
        <dbReference type="ARBA" id="ARBA00022827"/>
    </source>
</evidence>
<comment type="cofactor">
    <cofactor evidence="1">
        <name>FAD</name>
        <dbReference type="ChEBI" id="CHEBI:57692"/>
    </cofactor>
</comment>
<dbReference type="EMBL" id="LN879502">
    <property type="protein sequence ID" value="CUI17058.1"/>
    <property type="molecule type" value="Genomic_DNA"/>
</dbReference>
<dbReference type="GO" id="GO:0050660">
    <property type="term" value="F:flavin adenine dinucleotide binding"/>
    <property type="evidence" value="ECO:0007669"/>
    <property type="project" value="InterPro"/>
</dbReference>
<dbReference type="RefSeq" id="WP_059061215.1">
    <property type="nucleotide sequence ID" value="NZ_LN879502.1"/>
</dbReference>
<dbReference type="Pfam" id="PF00732">
    <property type="entry name" value="GMC_oxred_N"/>
    <property type="match status" value="1"/>
</dbReference>
<keyword evidence="3" id="KW-0285">Flavoprotein</keyword>
<evidence type="ECO:0000313" key="8">
    <source>
        <dbReference type="EMBL" id="CUI17058.1"/>
    </source>
</evidence>
<dbReference type="SUPFAM" id="SSF51905">
    <property type="entry name" value="FAD/NAD(P)-binding domain"/>
    <property type="match status" value="1"/>
</dbReference>
<accession>A0A0U5JEN9</accession>
<dbReference type="InterPro" id="IPR007867">
    <property type="entry name" value="GMC_OxRtase_C"/>
</dbReference>
<dbReference type="STRING" id="389348.PNK_1446"/>
<dbReference type="InParanoid" id="A0A0U5JEN9"/>